<dbReference type="AlphaFoldDB" id="A0A2X2JKS0"/>
<name>A0A2X2JKS0_SPHMU</name>
<proteinExistence type="predicted"/>
<gene>
    <name evidence="1" type="primary">bltD</name>
    <name evidence="1" type="ORF">NCTC11343_05625</name>
</gene>
<evidence type="ECO:0000313" key="1">
    <source>
        <dbReference type="EMBL" id="SPZ94902.1"/>
    </source>
</evidence>
<dbReference type="Gene3D" id="3.40.630.30">
    <property type="match status" value="1"/>
</dbReference>
<dbReference type="GO" id="GO:0004145">
    <property type="term" value="F:diamine N-acetyltransferase activity"/>
    <property type="evidence" value="ECO:0007669"/>
    <property type="project" value="UniProtKB-EC"/>
</dbReference>
<evidence type="ECO:0000313" key="2">
    <source>
        <dbReference type="Proteomes" id="UP000251241"/>
    </source>
</evidence>
<keyword evidence="1" id="KW-0012">Acyltransferase</keyword>
<dbReference type="GeneID" id="97180383"/>
<dbReference type="PANTHER" id="PTHR43617">
    <property type="entry name" value="L-AMINO ACID N-ACETYLTRANSFERASE"/>
    <property type="match status" value="1"/>
</dbReference>
<protein>
    <submittedName>
        <fullName evidence="1">Spermine/spermidine acetyltransferase</fullName>
        <ecNumber evidence="1">2.3.1.57</ecNumber>
    </submittedName>
</protein>
<sequence length="155" mass="17927">MIPIVYRRAMESDLTFLLDLLLKTMTQHLIAAALPTTRDSHLQRIKYKFEHAAIIEYNHIPIGLLKTEKGRAHIELIQIQIDPRYQGKGLGKKILKDLINEAIYEGKSISLHVLKTNKAQKLYFSLGFEIIGEDEHSYHMKYSNKDKILKNRSAL</sequence>
<dbReference type="EMBL" id="UAUU01000011">
    <property type="protein sequence ID" value="SPZ94902.1"/>
    <property type="molecule type" value="Genomic_DNA"/>
</dbReference>
<dbReference type="SUPFAM" id="SSF55729">
    <property type="entry name" value="Acyl-CoA N-acyltransferases (Nat)"/>
    <property type="match status" value="1"/>
</dbReference>
<dbReference type="PROSITE" id="PS51186">
    <property type="entry name" value="GNAT"/>
    <property type="match status" value="1"/>
</dbReference>
<dbReference type="Proteomes" id="UP000251241">
    <property type="component" value="Unassembled WGS sequence"/>
</dbReference>
<dbReference type="PANTHER" id="PTHR43617:SF20">
    <property type="entry name" value="N-ALPHA-ACETYLTRANSFERASE RIMI"/>
    <property type="match status" value="1"/>
</dbReference>
<reference evidence="1 2" key="1">
    <citation type="submission" date="2018-06" db="EMBL/GenBank/DDBJ databases">
        <authorList>
            <consortium name="Pathogen Informatics"/>
            <person name="Doyle S."/>
        </authorList>
    </citation>
    <scope>NUCLEOTIDE SEQUENCE [LARGE SCALE GENOMIC DNA]</scope>
    <source>
        <strain evidence="1 2">NCTC11343</strain>
    </source>
</reference>
<dbReference type="InterPro" id="IPR000182">
    <property type="entry name" value="GNAT_dom"/>
</dbReference>
<dbReference type="CDD" id="cd04301">
    <property type="entry name" value="NAT_SF"/>
    <property type="match status" value="1"/>
</dbReference>
<dbReference type="EC" id="2.3.1.57" evidence="1"/>
<dbReference type="Pfam" id="PF13673">
    <property type="entry name" value="Acetyltransf_10"/>
    <property type="match status" value="1"/>
</dbReference>
<dbReference type="GO" id="GO:0008999">
    <property type="term" value="F:protein-N-terminal-alanine acetyltransferase activity"/>
    <property type="evidence" value="ECO:0007669"/>
    <property type="project" value="TreeGrafter"/>
</dbReference>
<dbReference type="RefSeq" id="WP_204991126.1">
    <property type="nucleotide sequence ID" value="NZ_CP069793.1"/>
</dbReference>
<dbReference type="InterPro" id="IPR050276">
    <property type="entry name" value="MshD_Acetyltransferase"/>
</dbReference>
<keyword evidence="1" id="KW-0808">Transferase</keyword>
<organism evidence="1 2">
    <name type="scientific">Sphingobacterium multivorum</name>
    <dbReference type="NCBI Taxonomy" id="28454"/>
    <lineage>
        <taxon>Bacteria</taxon>
        <taxon>Pseudomonadati</taxon>
        <taxon>Bacteroidota</taxon>
        <taxon>Sphingobacteriia</taxon>
        <taxon>Sphingobacteriales</taxon>
        <taxon>Sphingobacteriaceae</taxon>
        <taxon>Sphingobacterium</taxon>
    </lineage>
</organism>
<dbReference type="InterPro" id="IPR016181">
    <property type="entry name" value="Acyl_CoA_acyltransferase"/>
</dbReference>
<accession>A0A2X2JKS0</accession>